<dbReference type="InterPro" id="IPR029016">
    <property type="entry name" value="GAF-like_dom_sf"/>
</dbReference>
<accession>A0A857DM62</accession>
<dbReference type="CDD" id="cd00077">
    <property type="entry name" value="HDc"/>
    <property type="match status" value="1"/>
</dbReference>
<name>A0A857DM62_9FIRM</name>
<dbReference type="PANTHER" id="PTHR43155">
    <property type="entry name" value="CYCLIC DI-GMP PHOSPHODIESTERASE PA4108-RELATED"/>
    <property type="match status" value="1"/>
</dbReference>
<dbReference type="InterPro" id="IPR003607">
    <property type="entry name" value="HD/PDEase_dom"/>
</dbReference>
<keyword evidence="1" id="KW-0175">Coiled coil</keyword>
<dbReference type="SUPFAM" id="SSF109604">
    <property type="entry name" value="HD-domain/PDEase-like"/>
    <property type="match status" value="1"/>
</dbReference>
<dbReference type="PROSITE" id="PS51832">
    <property type="entry name" value="HD_GYP"/>
    <property type="match status" value="1"/>
</dbReference>
<dbReference type="Proteomes" id="UP000430508">
    <property type="component" value="Chromosome"/>
</dbReference>
<dbReference type="InterPro" id="IPR037522">
    <property type="entry name" value="HD_GYP_dom"/>
</dbReference>
<feature type="coiled-coil region" evidence="1">
    <location>
        <begin position="200"/>
        <end position="234"/>
    </location>
</feature>
<dbReference type="Gene3D" id="1.10.3210.10">
    <property type="entry name" value="Hypothetical protein af1432"/>
    <property type="match status" value="1"/>
</dbReference>
<dbReference type="EMBL" id="CP046996">
    <property type="protein sequence ID" value="QHA01893.1"/>
    <property type="molecule type" value="Genomic_DNA"/>
</dbReference>
<evidence type="ECO:0000313" key="4">
    <source>
        <dbReference type="EMBL" id="QHA01893.1"/>
    </source>
</evidence>
<dbReference type="SUPFAM" id="SSF55781">
    <property type="entry name" value="GAF domain-like"/>
    <property type="match status" value="1"/>
</dbReference>
<protein>
    <submittedName>
        <fullName evidence="4">HD domain-containing protein</fullName>
    </submittedName>
</protein>
<proteinExistence type="predicted"/>
<dbReference type="InterPro" id="IPR000014">
    <property type="entry name" value="PAS"/>
</dbReference>
<evidence type="ECO:0000313" key="5">
    <source>
        <dbReference type="Proteomes" id="UP000430508"/>
    </source>
</evidence>
<dbReference type="PROSITE" id="PS51831">
    <property type="entry name" value="HD"/>
    <property type="match status" value="1"/>
</dbReference>
<gene>
    <name evidence="4" type="ORF">GQ588_06575</name>
</gene>
<dbReference type="PANTHER" id="PTHR43155:SF2">
    <property type="entry name" value="CYCLIC DI-GMP PHOSPHODIESTERASE PA4108"/>
    <property type="match status" value="1"/>
</dbReference>
<dbReference type="InterPro" id="IPR035965">
    <property type="entry name" value="PAS-like_dom_sf"/>
</dbReference>
<dbReference type="SUPFAM" id="SSF55785">
    <property type="entry name" value="PYP-like sensor domain (PAS domain)"/>
    <property type="match status" value="1"/>
</dbReference>
<reference evidence="4 5" key="1">
    <citation type="submission" date="2019-12" db="EMBL/GenBank/DDBJ databases">
        <title>Sequence classification of anaerobic respiratory reductive dehalogenases: First we see many, then we see few.</title>
        <authorList>
            <person name="Molenda O."/>
            <person name="Puentes Jacome L.A."/>
            <person name="Cao X."/>
            <person name="Nesbo C.L."/>
            <person name="Tang S."/>
            <person name="Morson N."/>
            <person name="Patron J."/>
            <person name="Lomheim L."/>
            <person name="Wishart D.S."/>
            <person name="Edwards E.A."/>
        </authorList>
    </citation>
    <scope>NUCLEOTIDE SEQUENCE [LARGE SCALE GENOMIC DNA]</scope>
    <source>
        <strain evidence="4 5">12DCA</strain>
    </source>
</reference>
<dbReference type="Pfam" id="PF13487">
    <property type="entry name" value="HD_5"/>
    <property type="match status" value="1"/>
</dbReference>
<dbReference type="InterPro" id="IPR006674">
    <property type="entry name" value="HD_domain"/>
</dbReference>
<dbReference type="Pfam" id="PF13188">
    <property type="entry name" value="PAS_8"/>
    <property type="match status" value="1"/>
</dbReference>
<dbReference type="SMART" id="SM00471">
    <property type="entry name" value="HDc"/>
    <property type="match status" value="1"/>
</dbReference>
<dbReference type="NCBIfam" id="TIGR00277">
    <property type="entry name" value="HDIG"/>
    <property type="match status" value="1"/>
</dbReference>
<feature type="domain" description="HD" evidence="2">
    <location>
        <begin position="250"/>
        <end position="372"/>
    </location>
</feature>
<evidence type="ECO:0000259" key="3">
    <source>
        <dbReference type="PROSITE" id="PS51832"/>
    </source>
</evidence>
<dbReference type="InterPro" id="IPR006675">
    <property type="entry name" value="HDIG_dom"/>
</dbReference>
<evidence type="ECO:0000259" key="2">
    <source>
        <dbReference type="PROSITE" id="PS51831"/>
    </source>
</evidence>
<dbReference type="AlphaFoldDB" id="A0A857DM62"/>
<evidence type="ECO:0000256" key="1">
    <source>
        <dbReference type="SAM" id="Coils"/>
    </source>
</evidence>
<feature type="domain" description="HD-GYP" evidence="3">
    <location>
        <begin position="228"/>
        <end position="423"/>
    </location>
</feature>
<dbReference type="Gene3D" id="3.30.450.40">
    <property type="match status" value="1"/>
</dbReference>
<organism evidence="4 5">
    <name type="scientific">Dehalobacter restrictus</name>
    <dbReference type="NCBI Taxonomy" id="55583"/>
    <lineage>
        <taxon>Bacteria</taxon>
        <taxon>Bacillati</taxon>
        <taxon>Bacillota</taxon>
        <taxon>Clostridia</taxon>
        <taxon>Eubacteriales</taxon>
        <taxon>Desulfitobacteriaceae</taxon>
        <taxon>Dehalobacter</taxon>
    </lineage>
</organism>
<sequence length="447" mass="51892">MENNKIICFSDIEDIPDEMTKKIILNQRIKSLFIIPLFVKNIYYGCLGFDVWGNYREWLEVDVNFLQSIARILCSTIANDMAKKSMNFERIQYCTMFDSINAGIYVSDIENYKILYANKFIKDIYGREPIGELCYKVLHNKDYPCIFCTNQIIKETKDKPYIWEHYNTFVNKYFEITNKIIRWRDGRDVRFEYMCEMSKYKQVQTELLMEKEAIKSLEAKLKKTNEKLQILSQSTITALSELLEQKDSYTASHQTNVANLSCAIAKEMKLPEEQIKGIKVAALLHDIGKIAIPLDILNKPRNLTDNEFNLIKEHVQNGFEVIKTLDFSWPIAKIILQHHERMNGSGYPNGLRNNEILIEAKILAVADTIDAMSSHRPYRPARGLGEAMAEVLKHSNVLYDSEVVKACLSVLMKENKKNKVITQKNFQYASNHSEINKINKNIVCYNI</sequence>